<feature type="region of interest" description="Disordered" evidence="1">
    <location>
        <begin position="90"/>
        <end position="131"/>
    </location>
</feature>
<dbReference type="Proteomes" id="UP000769157">
    <property type="component" value="Unassembled WGS sequence"/>
</dbReference>
<keyword evidence="3" id="KW-1185">Reference proteome</keyword>
<dbReference type="EMBL" id="JAEUBE010000087">
    <property type="protein sequence ID" value="KAH3670696.1"/>
    <property type="molecule type" value="Genomic_DNA"/>
</dbReference>
<name>A0A9P8T9B4_9ASCO</name>
<organism evidence="2 3">
    <name type="scientific">Ogataea philodendri</name>
    <dbReference type="NCBI Taxonomy" id="1378263"/>
    <lineage>
        <taxon>Eukaryota</taxon>
        <taxon>Fungi</taxon>
        <taxon>Dikarya</taxon>
        <taxon>Ascomycota</taxon>
        <taxon>Saccharomycotina</taxon>
        <taxon>Pichiomycetes</taxon>
        <taxon>Pichiales</taxon>
        <taxon>Pichiaceae</taxon>
        <taxon>Ogataea</taxon>
    </lineage>
</organism>
<dbReference type="OrthoDB" id="10482844at2759"/>
<sequence>MVSNHGLEPGTRIVLSDSIRTLAKYIGGIVQECNVKETEPSECEQHDHWRDDTVGQENDSQVTVDRVHGTPLVSSNDIESGPQFTWSVVEKSSQNVKQDKTDNLEQSTTGNGESLQNHVGDVKVGGFRQVR</sequence>
<protein>
    <submittedName>
        <fullName evidence="2">Uncharacterized protein</fullName>
    </submittedName>
</protein>
<dbReference type="RefSeq" id="XP_046064121.1">
    <property type="nucleotide sequence ID" value="XM_046201949.1"/>
</dbReference>
<gene>
    <name evidence="2" type="ORF">OGAPHI_001211</name>
</gene>
<accession>A0A9P8T9B4</accession>
<dbReference type="GeneID" id="70233179"/>
<dbReference type="AlphaFoldDB" id="A0A9P8T9B4"/>
<reference evidence="2" key="1">
    <citation type="journal article" date="2021" name="Open Biol.">
        <title>Shared evolutionary footprints suggest mitochondrial oxidative damage underlies multiple complex I losses in fungi.</title>
        <authorList>
            <person name="Schikora-Tamarit M.A."/>
            <person name="Marcet-Houben M."/>
            <person name="Nosek J."/>
            <person name="Gabaldon T."/>
        </authorList>
    </citation>
    <scope>NUCLEOTIDE SEQUENCE</scope>
    <source>
        <strain evidence="2">CBS6075</strain>
    </source>
</reference>
<feature type="compositionally biased region" description="Polar residues" evidence="1">
    <location>
        <begin position="104"/>
        <end position="117"/>
    </location>
</feature>
<comment type="caution">
    <text evidence="2">The sequence shown here is derived from an EMBL/GenBank/DDBJ whole genome shotgun (WGS) entry which is preliminary data.</text>
</comment>
<evidence type="ECO:0000313" key="2">
    <source>
        <dbReference type="EMBL" id="KAH3670696.1"/>
    </source>
</evidence>
<reference evidence="2" key="2">
    <citation type="submission" date="2021-01" db="EMBL/GenBank/DDBJ databases">
        <authorList>
            <person name="Schikora-Tamarit M.A."/>
        </authorList>
    </citation>
    <scope>NUCLEOTIDE SEQUENCE</scope>
    <source>
        <strain evidence="2">CBS6075</strain>
    </source>
</reference>
<evidence type="ECO:0000256" key="1">
    <source>
        <dbReference type="SAM" id="MobiDB-lite"/>
    </source>
</evidence>
<proteinExistence type="predicted"/>
<evidence type="ECO:0000313" key="3">
    <source>
        <dbReference type="Proteomes" id="UP000769157"/>
    </source>
</evidence>